<dbReference type="EMBL" id="BTGB01000001">
    <property type="protein sequence ID" value="GMM43846.1"/>
    <property type="molecule type" value="Genomic_DNA"/>
</dbReference>
<gene>
    <name evidence="1" type="ORF">DAPK24_004210</name>
</gene>
<keyword evidence="2" id="KW-1185">Reference proteome</keyword>
<accession>A0AAV5QX27</accession>
<evidence type="ECO:0008006" key="3">
    <source>
        <dbReference type="Google" id="ProtNLM"/>
    </source>
</evidence>
<dbReference type="InterPro" id="IPR021211">
    <property type="entry name" value="SAM35"/>
</dbReference>
<organism evidence="1 2">
    <name type="scientific">Pichia kluyveri</name>
    <name type="common">Yeast</name>
    <dbReference type="NCBI Taxonomy" id="36015"/>
    <lineage>
        <taxon>Eukaryota</taxon>
        <taxon>Fungi</taxon>
        <taxon>Dikarya</taxon>
        <taxon>Ascomycota</taxon>
        <taxon>Saccharomycotina</taxon>
        <taxon>Pichiomycetes</taxon>
        <taxon>Pichiales</taxon>
        <taxon>Pichiaceae</taxon>
        <taxon>Pichia</taxon>
    </lineage>
</organism>
<protein>
    <recommendedName>
        <fullName evidence="3">Mitochondrial outer membrane transport complex Sam37/metaxin N-terminal domain-containing protein</fullName>
    </recommendedName>
</protein>
<evidence type="ECO:0000313" key="2">
    <source>
        <dbReference type="Proteomes" id="UP001378960"/>
    </source>
</evidence>
<reference evidence="1 2" key="1">
    <citation type="journal article" date="2023" name="Elife">
        <title>Identification of key yeast species and microbe-microbe interactions impacting larval growth of Drosophila in the wild.</title>
        <authorList>
            <person name="Mure A."/>
            <person name="Sugiura Y."/>
            <person name="Maeda R."/>
            <person name="Honda K."/>
            <person name="Sakurai N."/>
            <person name="Takahashi Y."/>
            <person name="Watada M."/>
            <person name="Katoh T."/>
            <person name="Gotoh A."/>
            <person name="Gotoh Y."/>
            <person name="Taniguchi I."/>
            <person name="Nakamura K."/>
            <person name="Hayashi T."/>
            <person name="Katayama T."/>
            <person name="Uemura T."/>
            <person name="Hattori Y."/>
        </authorList>
    </citation>
    <scope>NUCLEOTIDE SEQUENCE [LARGE SCALE GENOMIC DNA]</scope>
    <source>
        <strain evidence="1 2">PK-24</strain>
    </source>
</reference>
<dbReference type="Proteomes" id="UP001378960">
    <property type="component" value="Unassembled WGS sequence"/>
</dbReference>
<evidence type="ECO:0000313" key="1">
    <source>
        <dbReference type="EMBL" id="GMM43846.1"/>
    </source>
</evidence>
<name>A0AAV5QX27_PICKL</name>
<dbReference type="Pfam" id="PF10806">
    <property type="entry name" value="SAM35"/>
    <property type="match status" value="1"/>
</dbReference>
<dbReference type="AlphaFoldDB" id="A0AAV5QX27"/>
<sequence>MLSYHQSFPRIEYPTEVLVETYPGRQFYLNSSHSDGHSENVYNLGVYSLSKHPENDNYLIPTDPLCLMALLVVMKNDKILKFPSVENDITKLSASLSSNKTIDEFSSISILSYSASSDNQLPIIIEDSKDKKIHHIKRNIYHSNLLNSLNSSKLSLYDQTIFNYINDILFDYYTISLLSLDDSILEKYYSTSDYTLPASIKSIKPVTSMINTQLKLYLLQRNDFNVRNESSFQYFTSFLSSKKTKIAADEEMKTIKNKALKTLLDLNESFSKSKYWNDNENPTLLDTQIAAFTFSFTYMSQYIPEYNNILEFKNLTNHSKNIICPYL</sequence>
<comment type="caution">
    <text evidence="1">The sequence shown here is derived from an EMBL/GenBank/DDBJ whole genome shotgun (WGS) entry which is preliminary data.</text>
</comment>
<proteinExistence type="predicted"/>